<reference evidence="5" key="1">
    <citation type="submission" date="2016-11" db="EMBL/GenBank/DDBJ databases">
        <authorList>
            <person name="Varghese N."/>
            <person name="Submissions S."/>
        </authorList>
    </citation>
    <scope>NUCLEOTIDE SEQUENCE [LARGE SCALE GENOMIC DNA]</scope>
    <source>
        <strain evidence="5">DSM 24787</strain>
    </source>
</reference>
<gene>
    <name evidence="4" type="ORF">SAMN04488055_4856</name>
</gene>
<sequence>MRVFKKFRVLTKMEVQERILDTAFNLFRQYGTRSITMDEIAQKMGISKKTLYAHFADKSDLVVNVMSRHLKLMEEQCLAGKEQSKDAIEELFLVMKMLDDKLRNMNPVAMMDLQKFHAKAYQIFEQHKDVFMLQMVRQNLERGIREELYRPDLDLEILSRFRTASAMFCFQPDMFAMSGFDMTRVQRVLLENFLFGVVTLKGYKQIEEYKSKDYPK</sequence>
<keyword evidence="1 2" id="KW-0238">DNA-binding</keyword>
<dbReference type="PANTHER" id="PTHR43479">
    <property type="entry name" value="ACREF/ENVCD OPERON REPRESSOR-RELATED"/>
    <property type="match status" value="1"/>
</dbReference>
<proteinExistence type="predicted"/>
<evidence type="ECO:0000313" key="4">
    <source>
        <dbReference type="EMBL" id="SIO50195.1"/>
    </source>
</evidence>
<accession>A0A1N6K0S6</accession>
<dbReference type="PANTHER" id="PTHR43479:SF11">
    <property type="entry name" value="ACREF_ENVCD OPERON REPRESSOR-RELATED"/>
    <property type="match status" value="1"/>
</dbReference>
<feature type="DNA-binding region" description="H-T-H motif" evidence="2">
    <location>
        <begin position="36"/>
        <end position="55"/>
    </location>
</feature>
<dbReference type="SUPFAM" id="SSF46689">
    <property type="entry name" value="Homeodomain-like"/>
    <property type="match status" value="1"/>
</dbReference>
<dbReference type="EMBL" id="FSRA01000002">
    <property type="protein sequence ID" value="SIO50195.1"/>
    <property type="molecule type" value="Genomic_DNA"/>
</dbReference>
<dbReference type="Pfam" id="PF00440">
    <property type="entry name" value="TetR_N"/>
    <property type="match status" value="1"/>
</dbReference>
<evidence type="ECO:0000256" key="2">
    <source>
        <dbReference type="PROSITE-ProRule" id="PRU00335"/>
    </source>
</evidence>
<organism evidence="4 5">
    <name type="scientific">Chitinophaga niabensis</name>
    <dbReference type="NCBI Taxonomy" id="536979"/>
    <lineage>
        <taxon>Bacteria</taxon>
        <taxon>Pseudomonadati</taxon>
        <taxon>Bacteroidota</taxon>
        <taxon>Chitinophagia</taxon>
        <taxon>Chitinophagales</taxon>
        <taxon>Chitinophagaceae</taxon>
        <taxon>Chitinophaga</taxon>
    </lineage>
</organism>
<name>A0A1N6K0S6_9BACT</name>
<feature type="domain" description="HTH tetR-type" evidence="3">
    <location>
        <begin position="13"/>
        <end position="73"/>
    </location>
</feature>
<dbReference type="InterPro" id="IPR001647">
    <property type="entry name" value="HTH_TetR"/>
</dbReference>
<dbReference type="STRING" id="536979.SAMN04488055_4856"/>
<dbReference type="AlphaFoldDB" id="A0A1N6K0S6"/>
<dbReference type="PRINTS" id="PR00455">
    <property type="entry name" value="HTHTETR"/>
</dbReference>
<evidence type="ECO:0000256" key="1">
    <source>
        <dbReference type="ARBA" id="ARBA00023125"/>
    </source>
</evidence>
<dbReference type="PROSITE" id="PS50977">
    <property type="entry name" value="HTH_TETR_2"/>
    <property type="match status" value="1"/>
</dbReference>
<dbReference type="InterPro" id="IPR009057">
    <property type="entry name" value="Homeodomain-like_sf"/>
</dbReference>
<evidence type="ECO:0000313" key="5">
    <source>
        <dbReference type="Proteomes" id="UP000185003"/>
    </source>
</evidence>
<dbReference type="Gene3D" id="1.10.357.10">
    <property type="entry name" value="Tetracycline Repressor, domain 2"/>
    <property type="match status" value="1"/>
</dbReference>
<dbReference type="Proteomes" id="UP000185003">
    <property type="component" value="Unassembled WGS sequence"/>
</dbReference>
<evidence type="ECO:0000259" key="3">
    <source>
        <dbReference type="PROSITE" id="PS50977"/>
    </source>
</evidence>
<dbReference type="GO" id="GO:0003677">
    <property type="term" value="F:DNA binding"/>
    <property type="evidence" value="ECO:0007669"/>
    <property type="project" value="UniProtKB-UniRule"/>
</dbReference>
<keyword evidence="5" id="KW-1185">Reference proteome</keyword>
<dbReference type="InterPro" id="IPR050624">
    <property type="entry name" value="HTH-type_Tx_Regulator"/>
</dbReference>
<protein>
    <submittedName>
        <fullName evidence="4">DNA-binding transcriptional regulator, AcrR family</fullName>
    </submittedName>
</protein>